<dbReference type="InterPro" id="IPR032675">
    <property type="entry name" value="LRR_dom_sf"/>
</dbReference>
<keyword evidence="1" id="KW-0812">Transmembrane</keyword>
<sequence>MDRGLQEAHKSSSVSDCLLVSVASVLISAIHGSWQGLSRPLLSFSLFHVNTSLLFLYLFWASLTPVGRLFPSLKELSLTLCSDKFGNDLLGEFYLDEEDGVELPLESLSLSGIGAGDRSMGWCLQDLLELELRACWSIADGVLLQLAEHCEFLNSLLLSDGGSWEGKGLKNLGTAMSIKLEELALSSCDVSVDISRCWGIGAETVEFLVMNSPRLRQVGVEESKLLAIAKTFASAHFLPRSLGLNVSASVAVLFSL</sequence>
<dbReference type="EMBL" id="JABCRI010000023">
    <property type="protein sequence ID" value="KAF8378237.1"/>
    <property type="molecule type" value="Genomic_DNA"/>
</dbReference>
<gene>
    <name evidence="2" type="ORF">HHK36_029576</name>
</gene>
<dbReference type="Proteomes" id="UP000655225">
    <property type="component" value="Unassembled WGS sequence"/>
</dbReference>
<reference evidence="2 3" key="1">
    <citation type="submission" date="2020-04" db="EMBL/GenBank/DDBJ databases">
        <title>Plant Genome Project.</title>
        <authorList>
            <person name="Zhang R.-G."/>
        </authorList>
    </citation>
    <scope>NUCLEOTIDE SEQUENCE [LARGE SCALE GENOMIC DNA]</scope>
    <source>
        <strain evidence="2">YNK0</strain>
        <tissue evidence="2">Leaf</tissue>
    </source>
</reference>
<evidence type="ECO:0000313" key="3">
    <source>
        <dbReference type="Proteomes" id="UP000655225"/>
    </source>
</evidence>
<accession>A0A835CZR5</accession>
<keyword evidence="1" id="KW-1133">Transmembrane helix</keyword>
<dbReference type="OrthoDB" id="550575at2759"/>
<keyword evidence="1" id="KW-0472">Membrane</keyword>
<name>A0A835CZR5_TETSI</name>
<evidence type="ECO:0000313" key="2">
    <source>
        <dbReference type="EMBL" id="KAF8378237.1"/>
    </source>
</evidence>
<comment type="caution">
    <text evidence="2">The sequence shown here is derived from an EMBL/GenBank/DDBJ whole genome shotgun (WGS) entry which is preliminary data.</text>
</comment>
<protein>
    <submittedName>
        <fullName evidence="2">Uncharacterized protein</fullName>
    </submittedName>
</protein>
<proteinExistence type="predicted"/>
<evidence type="ECO:0000256" key="1">
    <source>
        <dbReference type="SAM" id="Phobius"/>
    </source>
</evidence>
<dbReference type="AlphaFoldDB" id="A0A835CZR5"/>
<keyword evidence="3" id="KW-1185">Reference proteome</keyword>
<organism evidence="2 3">
    <name type="scientific">Tetracentron sinense</name>
    <name type="common">Spur-leaf</name>
    <dbReference type="NCBI Taxonomy" id="13715"/>
    <lineage>
        <taxon>Eukaryota</taxon>
        <taxon>Viridiplantae</taxon>
        <taxon>Streptophyta</taxon>
        <taxon>Embryophyta</taxon>
        <taxon>Tracheophyta</taxon>
        <taxon>Spermatophyta</taxon>
        <taxon>Magnoliopsida</taxon>
        <taxon>Trochodendrales</taxon>
        <taxon>Trochodendraceae</taxon>
        <taxon>Tetracentron</taxon>
    </lineage>
</organism>
<feature type="transmembrane region" description="Helical" evidence="1">
    <location>
        <begin position="40"/>
        <end position="60"/>
    </location>
</feature>
<dbReference type="SUPFAM" id="SSF52047">
    <property type="entry name" value="RNI-like"/>
    <property type="match status" value="1"/>
</dbReference>
<dbReference type="Gene3D" id="3.80.10.10">
    <property type="entry name" value="Ribonuclease Inhibitor"/>
    <property type="match status" value="1"/>
</dbReference>